<dbReference type="InterPro" id="IPR029479">
    <property type="entry name" value="Nitroreductase"/>
</dbReference>
<evidence type="ECO:0000256" key="2">
    <source>
        <dbReference type="ARBA" id="ARBA00023002"/>
    </source>
</evidence>
<dbReference type="Gene3D" id="3.40.109.10">
    <property type="entry name" value="NADH Oxidase"/>
    <property type="match status" value="1"/>
</dbReference>
<dbReference type="InterPro" id="IPR023312">
    <property type="entry name" value="Put_nitroreductase_C_bac"/>
</dbReference>
<proteinExistence type="inferred from homology"/>
<dbReference type="CDD" id="cd02062">
    <property type="entry name" value="Nitro_FMN_reductase"/>
    <property type="match status" value="1"/>
</dbReference>
<name>A0A928KVJ4_9FIRM</name>
<dbReference type="RefSeq" id="WP_020073665.1">
    <property type="nucleotide sequence ID" value="NZ_JBKWRC010000002.1"/>
</dbReference>
<reference evidence="4" key="1">
    <citation type="submission" date="2019-04" db="EMBL/GenBank/DDBJ databases">
        <title>Evolution of Biomass-Degrading Anaerobic Consortia Revealed by Metagenomics.</title>
        <authorList>
            <person name="Peng X."/>
        </authorList>
    </citation>
    <scope>NUCLEOTIDE SEQUENCE</scope>
    <source>
        <strain evidence="4">SIG551</strain>
    </source>
</reference>
<dbReference type="Pfam" id="PF00881">
    <property type="entry name" value="Nitroreductase"/>
    <property type="match status" value="2"/>
</dbReference>
<dbReference type="InterPro" id="IPR000415">
    <property type="entry name" value="Nitroreductase-like"/>
</dbReference>
<sequence length="205" mass="22588">MEFKEWKDLLKSSRSTRGYDESRRVSREELTELVDCARYAPSTMNMQPLRYRLVFEPGEVAKVQSLTKWAGALKGIHLPHEGHCPPAFIVVCHDTQIAAAGPGFVRDVGIVCQTIALSARVMGLGGCILGAFSADAVKEALGLPAHLIPMLIVAVGKPEETIVLTEVEKGESVAYYRDENDVHYVPKRRLDDVLILSTESKPKAE</sequence>
<dbReference type="EMBL" id="SVNY01000004">
    <property type="protein sequence ID" value="MBE6833696.1"/>
    <property type="molecule type" value="Genomic_DNA"/>
</dbReference>
<gene>
    <name evidence="4" type="ORF">E7512_08980</name>
</gene>
<feature type="domain" description="Nitroreductase" evidence="3">
    <location>
        <begin position="12"/>
        <end position="61"/>
    </location>
</feature>
<evidence type="ECO:0000313" key="4">
    <source>
        <dbReference type="EMBL" id="MBE6833696.1"/>
    </source>
</evidence>
<dbReference type="PANTHER" id="PTHR43673:SF10">
    <property type="entry name" value="NADH DEHYDROGENASE_NAD(P)H NITROREDUCTASE XCC3605-RELATED"/>
    <property type="match status" value="1"/>
</dbReference>
<protein>
    <submittedName>
        <fullName evidence="4">Nitroreductase family protein</fullName>
    </submittedName>
</protein>
<dbReference type="GO" id="GO:0016491">
    <property type="term" value="F:oxidoreductase activity"/>
    <property type="evidence" value="ECO:0007669"/>
    <property type="project" value="UniProtKB-KW"/>
</dbReference>
<dbReference type="Proteomes" id="UP000754750">
    <property type="component" value="Unassembled WGS sequence"/>
</dbReference>
<keyword evidence="2" id="KW-0560">Oxidoreductase</keyword>
<dbReference type="Gene3D" id="2.20.180.10">
    <property type="entry name" value="putative fmn-dependent nitroreductase like domains"/>
    <property type="match status" value="1"/>
</dbReference>
<dbReference type="PANTHER" id="PTHR43673">
    <property type="entry name" value="NAD(P)H NITROREDUCTASE YDGI-RELATED"/>
    <property type="match status" value="1"/>
</dbReference>
<comment type="similarity">
    <text evidence="1">Belongs to the nitroreductase family.</text>
</comment>
<accession>A0A928KVJ4</accession>
<evidence type="ECO:0000313" key="5">
    <source>
        <dbReference type="Proteomes" id="UP000754750"/>
    </source>
</evidence>
<dbReference type="SUPFAM" id="SSF55469">
    <property type="entry name" value="FMN-dependent nitroreductase-like"/>
    <property type="match status" value="1"/>
</dbReference>
<dbReference type="AlphaFoldDB" id="A0A928KVJ4"/>
<comment type="caution">
    <text evidence="4">The sequence shown here is derived from an EMBL/GenBank/DDBJ whole genome shotgun (WGS) entry which is preliminary data.</text>
</comment>
<evidence type="ECO:0000256" key="1">
    <source>
        <dbReference type="ARBA" id="ARBA00007118"/>
    </source>
</evidence>
<evidence type="ECO:0000259" key="3">
    <source>
        <dbReference type="Pfam" id="PF00881"/>
    </source>
</evidence>
<organism evidence="4 5">
    <name type="scientific">Faecalispora sporosphaeroides</name>
    <dbReference type="NCBI Taxonomy" id="1549"/>
    <lineage>
        <taxon>Bacteria</taxon>
        <taxon>Bacillati</taxon>
        <taxon>Bacillota</taxon>
        <taxon>Clostridia</taxon>
        <taxon>Eubacteriales</taxon>
        <taxon>Oscillospiraceae</taxon>
        <taxon>Faecalispora</taxon>
    </lineage>
</organism>
<feature type="domain" description="Nitroreductase" evidence="3">
    <location>
        <begin position="105"/>
        <end position="157"/>
    </location>
</feature>